<dbReference type="Proteomes" id="UP000297245">
    <property type="component" value="Unassembled WGS sequence"/>
</dbReference>
<dbReference type="PANTHER" id="PTHR46622:SF1">
    <property type="entry name" value="DNA-DEPENDENT METALLOPROTEASE WSS1"/>
    <property type="match status" value="1"/>
</dbReference>
<dbReference type="InterPro" id="IPR013536">
    <property type="entry name" value="WLM_dom"/>
</dbReference>
<feature type="domain" description="RanBP2-type" evidence="6">
    <location>
        <begin position="434"/>
        <end position="463"/>
    </location>
</feature>
<evidence type="ECO:0000313" key="9">
    <source>
        <dbReference type="Proteomes" id="UP000297245"/>
    </source>
</evidence>
<protein>
    <submittedName>
        <fullName evidence="8">WLM-domain-containing protein</fullName>
    </submittedName>
</protein>
<dbReference type="GO" id="GO:0005634">
    <property type="term" value="C:nucleus"/>
    <property type="evidence" value="ECO:0007669"/>
    <property type="project" value="TreeGrafter"/>
</dbReference>
<feature type="compositionally biased region" description="Polar residues" evidence="5">
    <location>
        <begin position="293"/>
        <end position="309"/>
    </location>
</feature>
<proteinExistence type="predicted"/>
<feature type="compositionally biased region" description="Polar residues" evidence="5">
    <location>
        <begin position="258"/>
        <end position="269"/>
    </location>
</feature>
<evidence type="ECO:0000256" key="4">
    <source>
        <dbReference type="PROSITE-ProRule" id="PRU00322"/>
    </source>
</evidence>
<organism evidence="8 9">
    <name type="scientific">Dendrothele bispora (strain CBS 962.96)</name>
    <dbReference type="NCBI Taxonomy" id="1314807"/>
    <lineage>
        <taxon>Eukaryota</taxon>
        <taxon>Fungi</taxon>
        <taxon>Dikarya</taxon>
        <taxon>Basidiomycota</taxon>
        <taxon>Agaricomycotina</taxon>
        <taxon>Agaricomycetes</taxon>
        <taxon>Agaricomycetidae</taxon>
        <taxon>Agaricales</taxon>
        <taxon>Agaricales incertae sedis</taxon>
        <taxon>Dendrothele</taxon>
    </lineage>
</organism>
<dbReference type="SUPFAM" id="SSF90209">
    <property type="entry name" value="Ran binding protein zinc finger-like"/>
    <property type="match status" value="1"/>
</dbReference>
<keyword evidence="3" id="KW-0862">Zinc</keyword>
<dbReference type="InterPro" id="IPR001876">
    <property type="entry name" value="Znf_RanBP2"/>
</dbReference>
<accession>A0A4S8MLY1</accession>
<keyword evidence="1" id="KW-0479">Metal-binding</keyword>
<dbReference type="InterPro" id="IPR036443">
    <property type="entry name" value="Znf_RanBP2_sf"/>
</dbReference>
<dbReference type="Pfam" id="PF08325">
    <property type="entry name" value="WLM"/>
    <property type="match status" value="1"/>
</dbReference>
<evidence type="ECO:0000259" key="6">
    <source>
        <dbReference type="PROSITE" id="PS50199"/>
    </source>
</evidence>
<dbReference type="InterPro" id="IPR053000">
    <property type="entry name" value="WSS1-like_metalloprotease"/>
</dbReference>
<name>A0A4S8MLY1_DENBC</name>
<dbReference type="GO" id="GO:0008270">
    <property type="term" value="F:zinc ion binding"/>
    <property type="evidence" value="ECO:0007669"/>
    <property type="project" value="UniProtKB-KW"/>
</dbReference>
<dbReference type="PROSITE" id="PS50199">
    <property type="entry name" value="ZF_RANBP2_2"/>
    <property type="match status" value="1"/>
</dbReference>
<dbReference type="AlphaFoldDB" id="A0A4S8MLY1"/>
<evidence type="ECO:0000256" key="2">
    <source>
        <dbReference type="ARBA" id="ARBA00022771"/>
    </source>
</evidence>
<dbReference type="SMART" id="SM00547">
    <property type="entry name" value="ZnF_RBZ"/>
    <property type="match status" value="1"/>
</dbReference>
<evidence type="ECO:0000313" key="8">
    <source>
        <dbReference type="EMBL" id="THV03234.1"/>
    </source>
</evidence>
<dbReference type="OrthoDB" id="447842at2759"/>
<dbReference type="PROSITE" id="PS51397">
    <property type="entry name" value="WLM"/>
    <property type="match status" value="1"/>
</dbReference>
<feature type="compositionally biased region" description="Acidic residues" evidence="5">
    <location>
        <begin position="270"/>
        <end position="283"/>
    </location>
</feature>
<sequence>MVHLRLNETETNPNPHVNFITALPAYDQADQEDARQLLRALAAQIRPVMKAHGFAINSFEEYEHNSVFAGRNWNNGETVELVLRRPGGSFLPNSWLMSTLCHELAHIKHMNHGPAFQALWKRLRTEVRQLQDKGYYGDGYWSAGTRLADSATVSGQGIEMGDLPEYMCGGAQTRARPSRIRPRRPRRPREIVPSNHTGRQTAKQRKAGSRVTSKYAFTGEGTTLGDSSQKGDGTGFGKRAGSKRAREERALAAERRLQMSQTQSQATNSADEESEEEDIIPETDADRRKALQESETSDLSRLKSGNSWNEFDDDFNFTGTGESEPIEIPSDGEDISESCDVASGSTFLTGLGSDRNGKRKQREDDPAVEDSPPIKSGKTSAKSTLGSARSNTGLGNLVRNEVEFRKKEALGLASVSGKGRTIGGSRTTGSLIPSTEKWTCLICTLENEPQHLSCSACGMERGEKTWLAK</sequence>
<evidence type="ECO:0000256" key="5">
    <source>
        <dbReference type="SAM" id="MobiDB-lite"/>
    </source>
</evidence>
<feature type="compositionally biased region" description="Basic residues" evidence="5">
    <location>
        <begin position="176"/>
        <end position="187"/>
    </location>
</feature>
<evidence type="ECO:0000256" key="3">
    <source>
        <dbReference type="ARBA" id="ARBA00022833"/>
    </source>
</evidence>
<dbReference type="PROSITE" id="PS01358">
    <property type="entry name" value="ZF_RANBP2_1"/>
    <property type="match status" value="1"/>
</dbReference>
<feature type="domain" description="WLM" evidence="7">
    <location>
        <begin position="8"/>
        <end position="258"/>
    </location>
</feature>
<dbReference type="EMBL" id="ML179069">
    <property type="protein sequence ID" value="THV03234.1"/>
    <property type="molecule type" value="Genomic_DNA"/>
</dbReference>
<reference evidence="8 9" key="1">
    <citation type="journal article" date="2019" name="Nat. Ecol. Evol.">
        <title>Megaphylogeny resolves global patterns of mushroom evolution.</title>
        <authorList>
            <person name="Varga T."/>
            <person name="Krizsan K."/>
            <person name="Foldi C."/>
            <person name="Dima B."/>
            <person name="Sanchez-Garcia M."/>
            <person name="Sanchez-Ramirez S."/>
            <person name="Szollosi G.J."/>
            <person name="Szarkandi J.G."/>
            <person name="Papp V."/>
            <person name="Albert L."/>
            <person name="Andreopoulos W."/>
            <person name="Angelini C."/>
            <person name="Antonin V."/>
            <person name="Barry K.W."/>
            <person name="Bougher N.L."/>
            <person name="Buchanan P."/>
            <person name="Buyck B."/>
            <person name="Bense V."/>
            <person name="Catcheside P."/>
            <person name="Chovatia M."/>
            <person name="Cooper J."/>
            <person name="Damon W."/>
            <person name="Desjardin D."/>
            <person name="Finy P."/>
            <person name="Geml J."/>
            <person name="Haridas S."/>
            <person name="Hughes K."/>
            <person name="Justo A."/>
            <person name="Karasinski D."/>
            <person name="Kautmanova I."/>
            <person name="Kiss B."/>
            <person name="Kocsube S."/>
            <person name="Kotiranta H."/>
            <person name="LaButti K.M."/>
            <person name="Lechner B.E."/>
            <person name="Liimatainen K."/>
            <person name="Lipzen A."/>
            <person name="Lukacs Z."/>
            <person name="Mihaltcheva S."/>
            <person name="Morgado L.N."/>
            <person name="Niskanen T."/>
            <person name="Noordeloos M.E."/>
            <person name="Ohm R.A."/>
            <person name="Ortiz-Santana B."/>
            <person name="Ovrebo C."/>
            <person name="Racz N."/>
            <person name="Riley R."/>
            <person name="Savchenko A."/>
            <person name="Shiryaev A."/>
            <person name="Soop K."/>
            <person name="Spirin V."/>
            <person name="Szebenyi C."/>
            <person name="Tomsovsky M."/>
            <person name="Tulloss R.E."/>
            <person name="Uehling J."/>
            <person name="Grigoriev I.V."/>
            <person name="Vagvolgyi C."/>
            <person name="Papp T."/>
            <person name="Martin F.M."/>
            <person name="Miettinen O."/>
            <person name="Hibbett D.S."/>
            <person name="Nagy L.G."/>
        </authorList>
    </citation>
    <scope>NUCLEOTIDE SEQUENCE [LARGE SCALE GENOMIC DNA]</scope>
    <source>
        <strain evidence="8 9">CBS 962.96</strain>
    </source>
</reference>
<feature type="compositionally biased region" description="Basic and acidic residues" evidence="5">
    <location>
        <begin position="244"/>
        <end position="257"/>
    </location>
</feature>
<dbReference type="GO" id="GO:0006281">
    <property type="term" value="P:DNA repair"/>
    <property type="evidence" value="ECO:0007669"/>
    <property type="project" value="TreeGrafter"/>
</dbReference>
<evidence type="ECO:0000259" key="7">
    <source>
        <dbReference type="PROSITE" id="PS51397"/>
    </source>
</evidence>
<dbReference type="Gene3D" id="2.30.30.380">
    <property type="entry name" value="Zn-finger domain of Sec23/24"/>
    <property type="match status" value="1"/>
</dbReference>
<gene>
    <name evidence="8" type="ORF">K435DRAFT_651801</name>
</gene>
<dbReference type="Gene3D" id="3.30.2010.10">
    <property type="entry name" value="Metalloproteases ('zincins'), catalytic domain"/>
    <property type="match status" value="1"/>
</dbReference>
<evidence type="ECO:0000256" key="1">
    <source>
        <dbReference type="ARBA" id="ARBA00022723"/>
    </source>
</evidence>
<keyword evidence="2 4" id="KW-0863">Zinc-finger</keyword>
<feature type="region of interest" description="Disordered" evidence="5">
    <location>
        <begin position="164"/>
        <end position="392"/>
    </location>
</feature>
<dbReference type="GO" id="GO:0008237">
    <property type="term" value="F:metallopeptidase activity"/>
    <property type="evidence" value="ECO:0007669"/>
    <property type="project" value="TreeGrafter"/>
</dbReference>
<feature type="compositionally biased region" description="Polar residues" evidence="5">
    <location>
        <begin position="377"/>
        <end position="392"/>
    </location>
</feature>
<feature type="compositionally biased region" description="Polar residues" evidence="5">
    <location>
        <begin position="220"/>
        <end position="231"/>
    </location>
</feature>
<keyword evidence="9" id="KW-1185">Reference proteome</keyword>
<dbReference type="PANTHER" id="PTHR46622">
    <property type="entry name" value="DNA-DEPENDENT METALLOPROTEASE WSS1"/>
    <property type="match status" value="1"/>
</dbReference>